<keyword evidence="3" id="KW-1185">Reference proteome</keyword>
<feature type="transmembrane region" description="Helical" evidence="1">
    <location>
        <begin position="38"/>
        <end position="59"/>
    </location>
</feature>
<dbReference type="EMBL" id="BSUN01000001">
    <property type="protein sequence ID" value="GMA34160.1"/>
    <property type="molecule type" value="Genomic_DNA"/>
</dbReference>
<feature type="transmembrane region" description="Helical" evidence="1">
    <location>
        <begin position="12"/>
        <end position="32"/>
    </location>
</feature>
<dbReference type="Proteomes" id="UP001157125">
    <property type="component" value="Unassembled WGS sequence"/>
</dbReference>
<reference evidence="3" key="1">
    <citation type="journal article" date="2019" name="Int. J. Syst. Evol. Microbiol.">
        <title>The Global Catalogue of Microorganisms (GCM) 10K type strain sequencing project: providing services to taxonomists for standard genome sequencing and annotation.</title>
        <authorList>
            <consortium name="The Broad Institute Genomics Platform"/>
            <consortium name="The Broad Institute Genome Sequencing Center for Infectious Disease"/>
            <person name="Wu L."/>
            <person name="Ma J."/>
        </authorList>
    </citation>
    <scope>NUCLEOTIDE SEQUENCE [LARGE SCALE GENOMIC DNA]</scope>
    <source>
        <strain evidence="3">NBRC 112299</strain>
    </source>
</reference>
<keyword evidence="1" id="KW-0472">Membrane</keyword>
<evidence type="ECO:0000313" key="3">
    <source>
        <dbReference type="Proteomes" id="UP001157125"/>
    </source>
</evidence>
<feature type="transmembrane region" description="Helical" evidence="1">
    <location>
        <begin position="115"/>
        <end position="136"/>
    </location>
</feature>
<sequence length="138" mass="14303">MGLYEGLIYPAYLVVCALLVLGGIATMIWVRLHGALKWIVTAMWIVTALQVLTVAVILIGGHSAPIVLTLGYLLASVILVPLLGIGRLGEPDAAAADPDPNRPVLQPDQIARVDGGAAVIIGIAGAVLAWRVIILLGG</sequence>
<feature type="transmembrane region" description="Helical" evidence="1">
    <location>
        <begin position="66"/>
        <end position="85"/>
    </location>
</feature>
<proteinExistence type="predicted"/>
<keyword evidence="1" id="KW-1133">Transmembrane helix</keyword>
<evidence type="ECO:0000256" key="1">
    <source>
        <dbReference type="SAM" id="Phobius"/>
    </source>
</evidence>
<protein>
    <recommendedName>
        <fullName evidence="4">Integral membrane protein</fullName>
    </recommendedName>
</protein>
<comment type="caution">
    <text evidence="2">The sequence shown here is derived from an EMBL/GenBank/DDBJ whole genome shotgun (WGS) entry which is preliminary data.</text>
</comment>
<dbReference type="RefSeq" id="WP_284327260.1">
    <property type="nucleotide sequence ID" value="NZ_BSUN01000001.1"/>
</dbReference>
<keyword evidence="1" id="KW-0812">Transmembrane</keyword>
<evidence type="ECO:0008006" key="4">
    <source>
        <dbReference type="Google" id="ProtNLM"/>
    </source>
</evidence>
<evidence type="ECO:0000313" key="2">
    <source>
        <dbReference type="EMBL" id="GMA34160.1"/>
    </source>
</evidence>
<gene>
    <name evidence="2" type="ORF">GCM10025876_03640</name>
</gene>
<organism evidence="2 3">
    <name type="scientific">Demequina litorisediminis</name>
    <dbReference type="NCBI Taxonomy" id="1849022"/>
    <lineage>
        <taxon>Bacteria</taxon>
        <taxon>Bacillati</taxon>
        <taxon>Actinomycetota</taxon>
        <taxon>Actinomycetes</taxon>
        <taxon>Micrococcales</taxon>
        <taxon>Demequinaceae</taxon>
        <taxon>Demequina</taxon>
    </lineage>
</organism>
<name>A0ABQ6I8V0_9MICO</name>
<accession>A0ABQ6I8V0</accession>